<dbReference type="EMBL" id="JARJLG010000247">
    <property type="protein sequence ID" value="KAJ7723453.1"/>
    <property type="molecule type" value="Genomic_DNA"/>
</dbReference>
<evidence type="ECO:0000313" key="3">
    <source>
        <dbReference type="Proteomes" id="UP001215280"/>
    </source>
</evidence>
<dbReference type="InterPro" id="IPR002575">
    <property type="entry name" value="Aminoglycoside_PTrfase"/>
</dbReference>
<dbReference type="InterPro" id="IPR051678">
    <property type="entry name" value="AGP_Transferase"/>
</dbReference>
<dbReference type="InterPro" id="IPR011009">
    <property type="entry name" value="Kinase-like_dom_sf"/>
</dbReference>
<keyword evidence="3" id="KW-1185">Reference proteome</keyword>
<dbReference type="AlphaFoldDB" id="A0AAD7HMS6"/>
<dbReference type="Pfam" id="PF01636">
    <property type="entry name" value="APH"/>
    <property type="match status" value="1"/>
</dbReference>
<dbReference type="PANTHER" id="PTHR21310">
    <property type="entry name" value="AMINOGLYCOSIDE PHOSPHOTRANSFERASE-RELATED-RELATED"/>
    <property type="match status" value="1"/>
</dbReference>
<proteinExistence type="predicted"/>
<name>A0AAD7HMS6_9AGAR</name>
<comment type="caution">
    <text evidence="2">The sequence shown here is derived from an EMBL/GenBank/DDBJ whole genome shotgun (WGS) entry which is preliminary data.</text>
</comment>
<dbReference type="SUPFAM" id="SSF56112">
    <property type="entry name" value="Protein kinase-like (PK-like)"/>
    <property type="match status" value="1"/>
</dbReference>
<accession>A0AAD7HMS6</accession>
<evidence type="ECO:0000313" key="2">
    <source>
        <dbReference type="EMBL" id="KAJ7723453.1"/>
    </source>
</evidence>
<dbReference type="Gene3D" id="3.90.1200.10">
    <property type="match status" value="1"/>
</dbReference>
<gene>
    <name evidence="2" type="ORF">DFH07DRAFT_278594</name>
</gene>
<feature type="domain" description="Aminoglycoside phosphotransferase" evidence="1">
    <location>
        <begin position="72"/>
        <end position="292"/>
    </location>
</feature>
<organism evidence="2 3">
    <name type="scientific">Mycena maculata</name>
    <dbReference type="NCBI Taxonomy" id="230809"/>
    <lineage>
        <taxon>Eukaryota</taxon>
        <taxon>Fungi</taxon>
        <taxon>Dikarya</taxon>
        <taxon>Basidiomycota</taxon>
        <taxon>Agaricomycotina</taxon>
        <taxon>Agaricomycetes</taxon>
        <taxon>Agaricomycetidae</taxon>
        <taxon>Agaricales</taxon>
        <taxon>Marasmiineae</taxon>
        <taxon>Mycenaceae</taxon>
        <taxon>Mycena</taxon>
    </lineage>
</organism>
<reference evidence="2" key="1">
    <citation type="submission" date="2023-03" db="EMBL/GenBank/DDBJ databases">
        <title>Massive genome expansion in bonnet fungi (Mycena s.s.) driven by repeated elements and novel gene families across ecological guilds.</title>
        <authorList>
            <consortium name="Lawrence Berkeley National Laboratory"/>
            <person name="Harder C.B."/>
            <person name="Miyauchi S."/>
            <person name="Viragh M."/>
            <person name="Kuo A."/>
            <person name="Thoen E."/>
            <person name="Andreopoulos B."/>
            <person name="Lu D."/>
            <person name="Skrede I."/>
            <person name="Drula E."/>
            <person name="Henrissat B."/>
            <person name="Morin E."/>
            <person name="Kohler A."/>
            <person name="Barry K."/>
            <person name="LaButti K."/>
            <person name="Morin E."/>
            <person name="Salamov A."/>
            <person name="Lipzen A."/>
            <person name="Mereny Z."/>
            <person name="Hegedus B."/>
            <person name="Baldrian P."/>
            <person name="Stursova M."/>
            <person name="Weitz H."/>
            <person name="Taylor A."/>
            <person name="Grigoriev I.V."/>
            <person name="Nagy L.G."/>
            <person name="Martin F."/>
            <person name="Kauserud H."/>
        </authorList>
    </citation>
    <scope>NUCLEOTIDE SEQUENCE</scope>
    <source>
        <strain evidence="2">CBHHK188m</strain>
    </source>
</reference>
<sequence length="403" mass="45834">MDELFVASLYKSNDERIEIDLEPLVYDEWLSDAATNPQLLSIIQRASQLLNGTPVTAKTRKPFDEANNVMDIHLDDGRSAFVRILAYLADESPTEMWKRARLFAELSILRWLESNASGLPVPRVLVFDDDKHLLITTFMPGLDANHAYPRLSPSAKERSVASWAPISVLMFRLPAPQRFGMVGESLVQVASYLSVSPEHTFDTDKTVDLLSFFTSAISSRRARSLVVNNVEEHEILCRRLDRLLEGLNPLIALAQQTPYMSRFAVTHNDLRPDNIILEETSGDVTGIVDWEHNSCMPACMSAGYPSWIRSPIVESPMYSNPKSKMVYFFHEPRGERNRLCDLYEKTVKELDDEYYNCLIHGTRLRDALAWIEISDSDDDGFAMARWTEEHLFQNGVGTDHRCA</sequence>
<evidence type="ECO:0000259" key="1">
    <source>
        <dbReference type="Pfam" id="PF01636"/>
    </source>
</evidence>
<protein>
    <recommendedName>
        <fullName evidence="1">Aminoglycoside phosphotransferase domain-containing protein</fullName>
    </recommendedName>
</protein>
<dbReference type="PANTHER" id="PTHR21310:SF15">
    <property type="entry name" value="AMINOGLYCOSIDE PHOSPHOTRANSFERASE DOMAIN-CONTAINING PROTEIN"/>
    <property type="match status" value="1"/>
</dbReference>
<dbReference type="Proteomes" id="UP001215280">
    <property type="component" value="Unassembled WGS sequence"/>
</dbReference>